<feature type="chain" id="PRO_5047217658" evidence="2">
    <location>
        <begin position="23"/>
        <end position="151"/>
    </location>
</feature>
<organism evidence="3 4">
    <name type="scientific">Peiella sedimenti</name>
    <dbReference type="NCBI Taxonomy" id="3061083"/>
    <lineage>
        <taxon>Bacteria</taxon>
        <taxon>Pseudomonadati</taxon>
        <taxon>Pseudomonadota</taxon>
        <taxon>Alphaproteobacteria</taxon>
        <taxon>Caulobacterales</taxon>
        <taxon>Caulobacteraceae</taxon>
        <taxon>Peiella</taxon>
    </lineage>
</organism>
<keyword evidence="2" id="KW-0732">Signal</keyword>
<dbReference type="Pfam" id="PF04657">
    <property type="entry name" value="DMT_YdcZ"/>
    <property type="match status" value="1"/>
</dbReference>
<keyword evidence="1" id="KW-0812">Transmembrane</keyword>
<feature type="transmembrane region" description="Helical" evidence="1">
    <location>
        <begin position="72"/>
        <end position="93"/>
    </location>
</feature>
<feature type="signal peptide" evidence="2">
    <location>
        <begin position="1"/>
        <end position="22"/>
    </location>
</feature>
<evidence type="ECO:0000313" key="3">
    <source>
        <dbReference type="EMBL" id="MDO1558165.1"/>
    </source>
</evidence>
<accession>A0ABT8SHW3</accession>
<dbReference type="EMBL" id="JAUKTR010000001">
    <property type="protein sequence ID" value="MDO1558165.1"/>
    <property type="molecule type" value="Genomic_DNA"/>
</dbReference>
<evidence type="ECO:0000256" key="1">
    <source>
        <dbReference type="SAM" id="Phobius"/>
    </source>
</evidence>
<feature type="transmembrane region" description="Helical" evidence="1">
    <location>
        <begin position="38"/>
        <end position="60"/>
    </location>
</feature>
<sequence>MPAASATLLAVVLMLISGATLALQPPTNAVLARAVGSPVNAALASFIVGAVALLIASALLGQRPDMAAVRGLPWWAWLGGLYGAVLVAGMAYAAPRIGVASAATLVIAGQMLLALVLDHYGLLRLEARPATLTKIAGVALVFAGAWLVRRG</sequence>
<keyword evidence="1" id="KW-0472">Membrane</keyword>
<dbReference type="PANTHER" id="PTHR34821:SF2">
    <property type="entry name" value="INNER MEMBRANE PROTEIN YDCZ"/>
    <property type="match status" value="1"/>
</dbReference>
<dbReference type="InterPro" id="IPR006750">
    <property type="entry name" value="YdcZ"/>
</dbReference>
<gene>
    <name evidence="3" type="ORF">Q0812_01810</name>
</gene>
<dbReference type="Proteomes" id="UP001169063">
    <property type="component" value="Unassembled WGS sequence"/>
</dbReference>
<feature type="transmembrane region" description="Helical" evidence="1">
    <location>
        <begin position="99"/>
        <end position="117"/>
    </location>
</feature>
<reference evidence="3" key="1">
    <citation type="submission" date="2023-07" db="EMBL/GenBank/DDBJ databases">
        <title>Brevundimonas soil sp. nov., isolated from the soil of chemical plant.</title>
        <authorList>
            <person name="Wu N."/>
        </authorList>
    </citation>
    <scope>NUCLEOTIDE SEQUENCE</scope>
    <source>
        <strain evidence="3">XZ-24</strain>
    </source>
</reference>
<evidence type="ECO:0000313" key="4">
    <source>
        <dbReference type="Proteomes" id="UP001169063"/>
    </source>
</evidence>
<dbReference type="RefSeq" id="WP_302108586.1">
    <property type="nucleotide sequence ID" value="NZ_JAUKTR010000001.1"/>
</dbReference>
<keyword evidence="1" id="KW-1133">Transmembrane helix</keyword>
<evidence type="ECO:0000256" key="2">
    <source>
        <dbReference type="SAM" id="SignalP"/>
    </source>
</evidence>
<dbReference type="PANTHER" id="PTHR34821">
    <property type="entry name" value="INNER MEMBRANE PROTEIN YDCZ"/>
    <property type="match status" value="1"/>
</dbReference>
<protein>
    <submittedName>
        <fullName evidence="3">DMT family transporter</fullName>
    </submittedName>
</protein>
<keyword evidence="4" id="KW-1185">Reference proteome</keyword>
<comment type="caution">
    <text evidence="3">The sequence shown here is derived from an EMBL/GenBank/DDBJ whole genome shotgun (WGS) entry which is preliminary data.</text>
</comment>
<name>A0ABT8SHW3_9CAUL</name>
<proteinExistence type="predicted"/>
<feature type="transmembrane region" description="Helical" evidence="1">
    <location>
        <begin position="129"/>
        <end position="148"/>
    </location>
</feature>